<reference evidence="2" key="2">
    <citation type="submission" date="2015-04" db="UniProtKB">
        <authorList>
            <consortium name="EnsemblPlants"/>
        </authorList>
    </citation>
    <scope>IDENTIFICATION</scope>
</reference>
<dbReference type="AlphaFoldDB" id="A0A0D9Y6V2"/>
<keyword evidence="3" id="KW-1185">Reference proteome</keyword>
<dbReference type="Proteomes" id="UP000026961">
    <property type="component" value="Chromosome 1"/>
</dbReference>
<dbReference type="EnsemblPlants" id="OGLUM01G13050.1">
    <property type="protein sequence ID" value="OGLUM01G13050.1"/>
    <property type="gene ID" value="OGLUM01G13050"/>
</dbReference>
<name>A0A0D9Y6V2_9ORYZ</name>
<evidence type="ECO:0000313" key="2">
    <source>
        <dbReference type="EnsemblPlants" id="OGLUM01G13050.1"/>
    </source>
</evidence>
<reference evidence="2" key="1">
    <citation type="submission" date="2013-08" db="EMBL/GenBank/DDBJ databases">
        <title>Oryza genome evolution.</title>
        <authorList>
            <person name="Wing R.A."/>
            <person name="Panaud O."/>
            <person name="Oliveira A.C."/>
        </authorList>
    </citation>
    <scope>NUCLEOTIDE SEQUENCE</scope>
</reference>
<evidence type="ECO:0000313" key="3">
    <source>
        <dbReference type="Proteomes" id="UP000026961"/>
    </source>
</evidence>
<protein>
    <submittedName>
        <fullName evidence="2">Uncharacterized protein</fullName>
    </submittedName>
</protein>
<accession>A0A0D9Y6V2</accession>
<sequence length="66" mass="7266">MARQIDWPNLAKAYHRKDELFRKIKGKEHASSSGSRPIGTRAAVLGHSPSAGSWQQVSSELIDIGH</sequence>
<reference evidence="2" key="3">
    <citation type="submission" date="2018-05" db="EMBL/GenBank/DDBJ databases">
        <title>OgluRS3 (Oryza glumaepatula Reference Sequence Version 3).</title>
        <authorList>
            <person name="Zhang J."/>
            <person name="Kudrna D."/>
            <person name="Lee S."/>
            <person name="Talag J."/>
            <person name="Welchert J."/>
            <person name="Wing R.A."/>
        </authorList>
    </citation>
    <scope>NUCLEOTIDE SEQUENCE [LARGE SCALE GENOMIC DNA]</scope>
</reference>
<organism evidence="2">
    <name type="scientific">Oryza glumipatula</name>
    <dbReference type="NCBI Taxonomy" id="40148"/>
    <lineage>
        <taxon>Eukaryota</taxon>
        <taxon>Viridiplantae</taxon>
        <taxon>Streptophyta</taxon>
        <taxon>Embryophyta</taxon>
        <taxon>Tracheophyta</taxon>
        <taxon>Spermatophyta</taxon>
        <taxon>Magnoliopsida</taxon>
        <taxon>Liliopsida</taxon>
        <taxon>Poales</taxon>
        <taxon>Poaceae</taxon>
        <taxon>BOP clade</taxon>
        <taxon>Oryzoideae</taxon>
        <taxon>Oryzeae</taxon>
        <taxon>Oryzinae</taxon>
        <taxon>Oryza</taxon>
    </lineage>
</organism>
<proteinExistence type="predicted"/>
<dbReference type="HOGENOM" id="CLU_2835276_0_0_1"/>
<feature type="region of interest" description="Disordered" evidence="1">
    <location>
        <begin position="26"/>
        <end position="58"/>
    </location>
</feature>
<dbReference type="Gramene" id="OGLUM01G13050.1">
    <property type="protein sequence ID" value="OGLUM01G13050.1"/>
    <property type="gene ID" value="OGLUM01G13050"/>
</dbReference>
<evidence type="ECO:0000256" key="1">
    <source>
        <dbReference type="SAM" id="MobiDB-lite"/>
    </source>
</evidence>